<keyword evidence="13" id="KW-1185">Reference proteome</keyword>
<feature type="compositionally biased region" description="Polar residues" evidence="8">
    <location>
        <begin position="316"/>
        <end position="341"/>
    </location>
</feature>
<dbReference type="Pfam" id="PF07686">
    <property type="entry name" value="V-set"/>
    <property type="match status" value="2"/>
</dbReference>
<dbReference type="SMART" id="SM00406">
    <property type="entry name" value="IGv"/>
    <property type="match status" value="2"/>
</dbReference>
<feature type="chain" id="PRO_5039915936" evidence="10">
    <location>
        <begin position="21"/>
        <end position="341"/>
    </location>
</feature>
<evidence type="ECO:0000256" key="9">
    <source>
        <dbReference type="SAM" id="Phobius"/>
    </source>
</evidence>
<keyword evidence="7" id="KW-0325">Glycoprotein</keyword>
<evidence type="ECO:0000259" key="11">
    <source>
        <dbReference type="PROSITE" id="PS50835"/>
    </source>
</evidence>
<dbReference type="InterPro" id="IPR003599">
    <property type="entry name" value="Ig_sub"/>
</dbReference>
<dbReference type="GeneTree" id="ENSGT00940000162676"/>
<name>A0A8C1FSU0_CYPCA</name>
<evidence type="ECO:0000256" key="7">
    <source>
        <dbReference type="ARBA" id="ARBA00023180"/>
    </source>
</evidence>
<evidence type="ECO:0000256" key="4">
    <source>
        <dbReference type="ARBA" id="ARBA00022859"/>
    </source>
</evidence>
<keyword evidence="9" id="KW-0812">Transmembrane</keyword>
<evidence type="ECO:0000256" key="2">
    <source>
        <dbReference type="ARBA" id="ARBA00022475"/>
    </source>
</evidence>
<evidence type="ECO:0000256" key="1">
    <source>
        <dbReference type="ARBA" id="ARBA00004236"/>
    </source>
</evidence>
<comment type="subcellular location">
    <subcellularLocation>
        <location evidence="1">Cell membrane</location>
    </subcellularLocation>
</comment>
<keyword evidence="6" id="KW-1015">Disulfide bond</keyword>
<dbReference type="InterPro" id="IPR013783">
    <property type="entry name" value="Ig-like_fold"/>
</dbReference>
<keyword evidence="4" id="KW-0391">Immunity</keyword>
<feature type="domain" description="Ig-like" evidence="11">
    <location>
        <begin position="142"/>
        <end position="235"/>
    </location>
</feature>
<proteinExistence type="predicted"/>
<dbReference type="GO" id="GO:0005886">
    <property type="term" value="C:plasma membrane"/>
    <property type="evidence" value="ECO:0007669"/>
    <property type="project" value="UniProtKB-SubCell"/>
</dbReference>
<feature type="signal peptide" evidence="10">
    <location>
        <begin position="1"/>
        <end position="20"/>
    </location>
</feature>
<dbReference type="Gene3D" id="2.60.40.10">
    <property type="entry name" value="Immunoglobulins"/>
    <property type="match status" value="2"/>
</dbReference>
<keyword evidence="9" id="KW-1133">Transmembrane helix</keyword>
<evidence type="ECO:0000256" key="10">
    <source>
        <dbReference type="SAM" id="SignalP"/>
    </source>
</evidence>
<dbReference type="InterPro" id="IPR007110">
    <property type="entry name" value="Ig-like_dom"/>
</dbReference>
<dbReference type="GO" id="GO:0009617">
    <property type="term" value="P:response to bacterium"/>
    <property type="evidence" value="ECO:0007669"/>
    <property type="project" value="TreeGrafter"/>
</dbReference>
<feature type="region of interest" description="Disordered" evidence="8">
    <location>
        <begin position="288"/>
        <end position="341"/>
    </location>
</feature>
<dbReference type="SUPFAM" id="SSF48726">
    <property type="entry name" value="Immunoglobulin"/>
    <property type="match status" value="2"/>
</dbReference>
<keyword evidence="3 10" id="KW-0732">Signal</keyword>
<dbReference type="CDD" id="cd00099">
    <property type="entry name" value="IgV"/>
    <property type="match status" value="1"/>
</dbReference>
<dbReference type="InterPro" id="IPR036179">
    <property type="entry name" value="Ig-like_dom_sf"/>
</dbReference>
<reference evidence="12" key="1">
    <citation type="submission" date="2025-08" db="UniProtKB">
        <authorList>
            <consortium name="Ensembl"/>
        </authorList>
    </citation>
    <scope>IDENTIFICATION</scope>
</reference>
<dbReference type="InterPro" id="IPR013106">
    <property type="entry name" value="Ig_V-set"/>
</dbReference>
<dbReference type="PROSITE" id="PS50835">
    <property type="entry name" value="IG_LIKE"/>
    <property type="match status" value="1"/>
</dbReference>
<accession>A0A8C1FSU0</accession>
<dbReference type="AlphaFoldDB" id="A0A8C1FSU0"/>
<organism evidence="12 13">
    <name type="scientific">Cyprinus carpio carpio</name>
    <dbReference type="NCBI Taxonomy" id="630221"/>
    <lineage>
        <taxon>Eukaryota</taxon>
        <taxon>Metazoa</taxon>
        <taxon>Chordata</taxon>
        <taxon>Craniata</taxon>
        <taxon>Vertebrata</taxon>
        <taxon>Euteleostomi</taxon>
        <taxon>Actinopterygii</taxon>
        <taxon>Neopterygii</taxon>
        <taxon>Teleostei</taxon>
        <taxon>Ostariophysi</taxon>
        <taxon>Cypriniformes</taxon>
        <taxon>Cyprinidae</taxon>
        <taxon>Cyprininae</taxon>
        <taxon>Cyprinus</taxon>
    </lineage>
</organism>
<dbReference type="Ensembl" id="ENSCCRT00000103877.2">
    <property type="protein sequence ID" value="ENSCCRP00000095708.2"/>
    <property type="gene ID" value="ENSCCRG00000043872.2"/>
</dbReference>
<evidence type="ECO:0000313" key="12">
    <source>
        <dbReference type="Ensembl" id="ENSCCRP00000095708.2"/>
    </source>
</evidence>
<dbReference type="InterPro" id="IPR052051">
    <property type="entry name" value="TCR_complex_component"/>
</dbReference>
<dbReference type="Proteomes" id="UP001108240">
    <property type="component" value="Unplaced"/>
</dbReference>
<protein>
    <submittedName>
        <fullName evidence="12">Novel immune-type receptor 3a</fullName>
    </submittedName>
</protein>
<dbReference type="PANTHER" id="PTHR19433:SF133">
    <property type="entry name" value="IMMUNE-TYPE RECEPTOR 5 PRECURSOR-RELATED"/>
    <property type="match status" value="1"/>
</dbReference>
<evidence type="ECO:0000256" key="8">
    <source>
        <dbReference type="SAM" id="MobiDB-lite"/>
    </source>
</evidence>
<dbReference type="PANTHER" id="PTHR19433">
    <property type="entry name" value="T-CELL RECEPTOR ALPHA CHAIN V REGION-RELATED"/>
    <property type="match status" value="1"/>
</dbReference>
<dbReference type="SMART" id="SM00409">
    <property type="entry name" value="IG"/>
    <property type="match status" value="2"/>
</dbReference>
<dbReference type="GO" id="GO:0002376">
    <property type="term" value="P:immune system process"/>
    <property type="evidence" value="ECO:0007669"/>
    <property type="project" value="UniProtKB-KW"/>
</dbReference>
<sequence>MKFRVLSAFFLLTFANGTWEYDHFIHQDSLLFAELGSSVIIPCSHSDDYINTVLWYKHSIGKKPLLIAHSEHGSGSVTYQNGFNITNRYFIRSEPDSFNLTIIHLEEYDFATYYCAVSFLNMITFGEGTILLHKESDGMRRTTVLQQPVSDRLHSGDSVTLQCSVISQICAGEYRVYWFRHSSGHSDPGIIYTHDNRSDQCMERSESSSSIQSCVYSLSQTELTPSDAGIYYCAVATCGKIHLGNGTKLIIEALTFWNPVVLILFTISIIAVILNIFLVRLIHKMHTKETSKQPRNQRNQTEETDALNYVALSFSKKPTTSKRSSGKTSQEETVYSSITMQ</sequence>
<evidence type="ECO:0000256" key="5">
    <source>
        <dbReference type="ARBA" id="ARBA00023136"/>
    </source>
</evidence>
<feature type="transmembrane region" description="Helical" evidence="9">
    <location>
        <begin position="256"/>
        <end position="282"/>
    </location>
</feature>
<keyword evidence="2" id="KW-1003">Cell membrane</keyword>
<evidence type="ECO:0000313" key="13">
    <source>
        <dbReference type="Proteomes" id="UP001108240"/>
    </source>
</evidence>
<evidence type="ECO:0000256" key="6">
    <source>
        <dbReference type="ARBA" id="ARBA00023157"/>
    </source>
</evidence>
<reference evidence="12" key="2">
    <citation type="submission" date="2025-09" db="UniProtKB">
        <authorList>
            <consortium name="Ensembl"/>
        </authorList>
    </citation>
    <scope>IDENTIFICATION</scope>
</reference>
<evidence type="ECO:0000256" key="3">
    <source>
        <dbReference type="ARBA" id="ARBA00022729"/>
    </source>
</evidence>
<keyword evidence="5 9" id="KW-0472">Membrane</keyword>